<evidence type="ECO:0000256" key="2">
    <source>
        <dbReference type="ARBA" id="ARBA00022475"/>
    </source>
</evidence>
<proteinExistence type="predicted"/>
<comment type="subcellular location">
    <subcellularLocation>
        <location evidence="1">Cell membrane</location>
        <topology evidence="1">Multi-pass membrane protein</topology>
    </subcellularLocation>
</comment>
<dbReference type="OrthoDB" id="9781030at2"/>
<feature type="transmembrane region" description="Helical" evidence="7">
    <location>
        <begin position="216"/>
        <end position="237"/>
    </location>
</feature>
<dbReference type="AlphaFoldDB" id="A0A511XJI8"/>
<dbReference type="PIRSF" id="PIRSF035875">
    <property type="entry name" value="RNase_BN"/>
    <property type="match status" value="1"/>
</dbReference>
<dbReference type="RefSeq" id="WP_146887364.1">
    <property type="nucleotide sequence ID" value="NZ_BJYG01000016.1"/>
</dbReference>
<dbReference type="InterPro" id="IPR017039">
    <property type="entry name" value="Virul_fac_BrkB"/>
</dbReference>
<dbReference type="NCBIfam" id="TIGR00765">
    <property type="entry name" value="yihY_not_rbn"/>
    <property type="match status" value="1"/>
</dbReference>
<reference evidence="8 9" key="1">
    <citation type="submission" date="2019-07" db="EMBL/GenBank/DDBJ databases">
        <title>Whole genome shotgun sequence of Acetobacter oeni NBRC 105207.</title>
        <authorList>
            <person name="Hosoyama A."/>
            <person name="Uohara A."/>
            <person name="Ohji S."/>
            <person name="Ichikawa N."/>
        </authorList>
    </citation>
    <scope>NUCLEOTIDE SEQUENCE [LARGE SCALE GENOMIC DNA]</scope>
    <source>
        <strain evidence="8 9">NBRC 105207</strain>
    </source>
</reference>
<dbReference type="EMBL" id="BJYG01000016">
    <property type="protein sequence ID" value="GEN63113.1"/>
    <property type="molecule type" value="Genomic_DNA"/>
</dbReference>
<gene>
    <name evidence="8" type="ORF">AOE01nite_13370</name>
</gene>
<keyword evidence="5 7" id="KW-0472">Membrane</keyword>
<comment type="caution">
    <text evidence="8">The sequence shown here is derived from an EMBL/GenBank/DDBJ whole genome shotgun (WGS) entry which is preliminary data.</text>
</comment>
<dbReference type="Proteomes" id="UP000321746">
    <property type="component" value="Unassembled WGS sequence"/>
</dbReference>
<evidence type="ECO:0000256" key="5">
    <source>
        <dbReference type="ARBA" id="ARBA00023136"/>
    </source>
</evidence>
<evidence type="ECO:0000256" key="3">
    <source>
        <dbReference type="ARBA" id="ARBA00022692"/>
    </source>
</evidence>
<dbReference type="PANTHER" id="PTHR30213:SF0">
    <property type="entry name" value="UPF0761 MEMBRANE PROTEIN YIHY"/>
    <property type="match status" value="1"/>
</dbReference>
<name>A0A511XJI8_9PROT</name>
<evidence type="ECO:0000256" key="7">
    <source>
        <dbReference type="SAM" id="Phobius"/>
    </source>
</evidence>
<organism evidence="8 9">
    <name type="scientific">Acetobacter oeni</name>
    <dbReference type="NCBI Taxonomy" id="304077"/>
    <lineage>
        <taxon>Bacteria</taxon>
        <taxon>Pseudomonadati</taxon>
        <taxon>Pseudomonadota</taxon>
        <taxon>Alphaproteobacteria</taxon>
        <taxon>Acetobacterales</taxon>
        <taxon>Acetobacteraceae</taxon>
        <taxon>Acetobacter</taxon>
    </lineage>
</organism>
<keyword evidence="2" id="KW-1003">Cell membrane</keyword>
<keyword evidence="4 7" id="KW-1133">Transmembrane helix</keyword>
<evidence type="ECO:0000256" key="6">
    <source>
        <dbReference type="SAM" id="MobiDB-lite"/>
    </source>
</evidence>
<feature type="transmembrane region" description="Helical" evidence="7">
    <location>
        <begin position="249"/>
        <end position="275"/>
    </location>
</feature>
<keyword evidence="3 7" id="KW-0812">Transmembrane</keyword>
<protein>
    <submittedName>
        <fullName evidence="8">Uncharacterized protein</fullName>
    </submittedName>
</protein>
<keyword evidence="9" id="KW-1185">Reference proteome</keyword>
<dbReference type="Pfam" id="PF03631">
    <property type="entry name" value="Virul_fac_BrkB"/>
    <property type="match status" value="1"/>
</dbReference>
<sequence length="328" mass="35272">MSSTLSPVQPEHSADTHGTGLTDRQEAAYPKVVSPLHLTSTQWKKICKSTVVALISGPTTLVAAGCAFYATLALFPAISTLISIYGLAFDVQSVATQLDVMRNLLPPAAFSIIQDRVQELVSEPHSSLTLNLVISTSIALWSASAGIKSILSALNIAYGTTETRNFFVFQALALSLTLGATIEASLGVATMVALPILIQYLPVLLMIKPPPGSMELAVRMAGLGTMTTFMIAAYMILFRFGPSQHHTKWRWVAPGAIAATFIWIIVASGFSYYVANIASYGSTYGPLGAFVAIMMWFFVSAWVVLLGAEFNAEMEALARGEKREILQI</sequence>
<feature type="transmembrane region" description="Helical" evidence="7">
    <location>
        <begin position="166"/>
        <end position="196"/>
    </location>
</feature>
<feature type="region of interest" description="Disordered" evidence="6">
    <location>
        <begin position="1"/>
        <end position="21"/>
    </location>
</feature>
<evidence type="ECO:0000313" key="9">
    <source>
        <dbReference type="Proteomes" id="UP000321746"/>
    </source>
</evidence>
<evidence type="ECO:0000256" key="4">
    <source>
        <dbReference type="ARBA" id="ARBA00022989"/>
    </source>
</evidence>
<dbReference type="PANTHER" id="PTHR30213">
    <property type="entry name" value="INNER MEMBRANE PROTEIN YHJD"/>
    <property type="match status" value="1"/>
</dbReference>
<evidence type="ECO:0000256" key="1">
    <source>
        <dbReference type="ARBA" id="ARBA00004651"/>
    </source>
</evidence>
<dbReference type="GO" id="GO:0005886">
    <property type="term" value="C:plasma membrane"/>
    <property type="evidence" value="ECO:0007669"/>
    <property type="project" value="UniProtKB-SubCell"/>
</dbReference>
<evidence type="ECO:0000313" key="8">
    <source>
        <dbReference type="EMBL" id="GEN63113.1"/>
    </source>
</evidence>
<accession>A0A511XJI8</accession>
<feature type="transmembrane region" description="Helical" evidence="7">
    <location>
        <begin position="287"/>
        <end position="308"/>
    </location>
</feature>